<dbReference type="GO" id="GO:0043041">
    <property type="term" value="P:amino acid activation for nonribosomal peptide biosynthetic process"/>
    <property type="evidence" value="ECO:0007669"/>
    <property type="project" value="TreeGrafter"/>
</dbReference>
<dbReference type="Pfam" id="PF00501">
    <property type="entry name" value="AMP-binding"/>
    <property type="match status" value="1"/>
</dbReference>
<dbReference type="GO" id="GO:0044550">
    <property type="term" value="P:secondary metabolite biosynthetic process"/>
    <property type="evidence" value="ECO:0007669"/>
    <property type="project" value="TreeGrafter"/>
</dbReference>
<proteinExistence type="predicted"/>
<protein>
    <recommendedName>
        <fullName evidence="1">AMP-dependent synthetase/ligase domain-containing protein</fullName>
    </recommendedName>
</protein>
<evidence type="ECO:0000313" key="3">
    <source>
        <dbReference type="Proteomes" id="UP000070444"/>
    </source>
</evidence>
<dbReference type="EMBL" id="KQ964530">
    <property type="protein sequence ID" value="KXN69572.1"/>
    <property type="molecule type" value="Genomic_DNA"/>
</dbReference>
<dbReference type="GO" id="GO:0031177">
    <property type="term" value="F:phosphopantetheine binding"/>
    <property type="evidence" value="ECO:0007669"/>
    <property type="project" value="TreeGrafter"/>
</dbReference>
<dbReference type="AlphaFoldDB" id="A0A137P3H3"/>
<dbReference type="SUPFAM" id="SSF56801">
    <property type="entry name" value="Acetyl-CoA synthetase-like"/>
    <property type="match status" value="1"/>
</dbReference>
<accession>A0A137P3H3</accession>
<name>A0A137P3H3_CONC2</name>
<dbReference type="Proteomes" id="UP000070444">
    <property type="component" value="Unassembled WGS sequence"/>
</dbReference>
<dbReference type="InterPro" id="IPR042099">
    <property type="entry name" value="ANL_N_sf"/>
</dbReference>
<sequence length="94" mass="10068">MDLEIQGSDLTYLLFTLGTTGKPKGVMVSHSNLVSAVSGFSHVLPVHPKTQFITVGGESLSQQFLDIWAPEGKLYNCYGHTEATIGCSVSPKVV</sequence>
<dbReference type="GO" id="GO:0005737">
    <property type="term" value="C:cytoplasm"/>
    <property type="evidence" value="ECO:0007669"/>
    <property type="project" value="TreeGrafter"/>
</dbReference>
<organism evidence="2 3">
    <name type="scientific">Conidiobolus coronatus (strain ATCC 28846 / CBS 209.66 / NRRL 28638)</name>
    <name type="common">Delacroixia coronata</name>
    <dbReference type="NCBI Taxonomy" id="796925"/>
    <lineage>
        <taxon>Eukaryota</taxon>
        <taxon>Fungi</taxon>
        <taxon>Fungi incertae sedis</taxon>
        <taxon>Zoopagomycota</taxon>
        <taxon>Entomophthoromycotina</taxon>
        <taxon>Entomophthoromycetes</taxon>
        <taxon>Entomophthorales</taxon>
        <taxon>Ancylistaceae</taxon>
        <taxon>Conidiobolus</taxon>
    </lineage>
</organism>
<keyword evidence="3" id="KW-1185">Reference proteome</keyword>
<evidence type="ECO:0000259" key="1">
    <source>
        <dbReference type="Pfam" id="PF00501"/>
    </source>
</evidence>
<dbReference type="OrthoDB" id="416786at2759"/>
<dbReference type="STRING" id="796925.A0A137P3H3"/>
<gene>
    <name evidence="2" type="ORF">CONCODRAFT_7985</name>
</gene>
<dbReference type="PANTHER" id="PTHR45527:SF1">
    <property type="entry name" value="FATTY ACID SYNTHASE"/>
    <property type="match status" value="1"/>
</dbReference>
<dbReference type="Gene3D" id="3.40.50.12780">
    <property type="entry name" value="N-terminal domain of ligase-like"/>
    <property type="match status" value="2"/>
</dbReference>
<feature type="domain" description="AMP-dependent synthetase/ligase" evidence="1">
    <location>
        <begin position="5"/>
        <end position="50"/>
    </location>
</feature>
<dbReference type="PANTHER" id="PTHR45527">
    <property type="entry name" value="NONRIBOSOMAL PEPTIDE SYNTHETASE"/>
    <property type="match status" value="1"/>
</dbReference>
<reference evidence="2 3" key="1">
    <citation type="journal article" date="2015" name="Genome Biol. Evol.">
        <title>Phylogenomic analyses indicate that early fungi evolved digesting cell walls of algal ancestors of land plants.</title>
        <authorList>
            <person name="Chang Y."/>
            <person name="Wang S."/>
            <person name="Sekimoto S."/>
            <person name="Aerts A.L."/>
            <person name="Choi C."/>
            <person name="Clum A."/>
            <person name="LaButti K.M."/>
            <person name="Lindquist E.A."/>
            <person name="Yee Ngan C."/>
            <person name="Ohm R.A."/>
            <person name="Salamov A.A."/>
            <person name="Grigoriev I.V."/>
            <person name="Spatafora J.W."/>
            <person name="Berbee M.L."/>
        </authorList>
    </citation>
    <scope>NUCLEOTIDE SEQUENCE [LARGE SCALE GENOMIC DNA]</scope>
    <source>
        <strain evidence="2 3">NRRL 28638</strain>
    </source>
</reference>
<evidence type="ECO:0000313" key="2">
    <source>
        <dbReference type="EMBL" id="KXN69572.1"/>
    </source>
</evidence>
<dbReference type="InterPro" id="IPR000873">
    <property type="entry name" value="AMP-dep_synth/lig_dom"/>
</dbReference>